<name>A0A517QU33_9PLAN</name>
<proteinExistence type="predicted"/>
<evidence type="ECO:0000313" key="2">
    <source>
        <dbReference type="Proteomes" id="UP000315724"/>
    </source>
</evidence>
<evidence type="ECO:0000313" key="1">
    <source>
        <dbReference type="EMBL" id="QDT35132.1"/>
    </source>
</evidence>
<dbReference type="Proteomes" id="UP000315724">
    <property type="component" value="Chromosome"/>
</dbReference>
<sequence length="78" mass="8867">MSHNRMDLEHLSNWCSDSASWRAAILLEKRVPHGQTHGHAIEQTALELILILETALSSFEESDCSRGFRTVSNKFDQI</sequence>
<accession>A0A517QU33</accession>
<protein>
    <submittedName>
        <fullName evidence="1">Uncharacterized protein</fullName>
    </submittedName>
</protein>
<gene>
    <name evidence="1" type="ORF">Mal48_44070</name>
</gene>
<reference evidence="1 2" key="1">
    <citation type="submission" date="2019-02" db="EMBL/GenBank/DDBJ databases">
        <title>Deep-cultivation of Planctomycetes and their phenomic and genomic characterization uncovers novel biology.</title>
        <authorList>
            <person name="Wiegand S."/>
            <person name="Jogler M."/>
            <person name="Boedeker C."/>
            <person name="Pinto D."/>
            <person name="Vollmers J."/>
            <person name="Rivas-Marin E."/>
            <person name="Kohn T."/>
            <person name="Peeters S.H."/>
            <person name="Heuer A."/>
            <person name="Rast P."/>
            <person name="Oberbeckmann S."/>
            <person name="Bunk B."/>
            <person name="Jeske O."/>
            <person name="Meyerdierks A."/>
            <person name="Storesund J.E."/>
            <person name="Kallscheuer N."/>
            <person name="Luecker S."/>
            <person name="Lage O.M."/>
            <person name="Pohl T."/>
            <person name="Merkel B.J."/>
            <person name="Hornburger P."/>
            <person name="Mueller R.-W."/>
            <person name="Bruemmer F."/>
            <person name="Labrenz M."/>
            <person name="Spormann A.M."/>
            <person name="Op den Camp H."/>
            <person name="Overmann J."/>
            <person name="Amann R."/>
            <person name="Jetten M.S.M."/>
            <person name="Mascher T."/>
            <person name="Medema M.H."/>
            <person name="Devos D.P."/>
            <person name="Kaster A.-K."/>
            <person name="Ovreas L."/>
            <person name="Rohde M."/>
            <person name="Galperin M.Y."/>
            <person name="Jogler C."/>
        </authorList>
    </citation>
    <scope>NUCLEOTIDE SEQUENCE [LARGE SCALE GENOMIC DNA]</scope>
    <source>
        <strain evidence="1 2">Mal48</strain>
    </source>
</reference>
<dbReference type="AlphaFoldDB" id="A0A517QU33"/>
<dbReference type="KEGG" id="tpol:Mal48_44070"/>
<dbReference type="EMBL" id="CP036267">
    <property type="protein sequence ID" value="QDT35132.1"/>
    <property type="molecule type" value="Genomic_DNA"/>
</dbReference>
<keyword evidence="2" id="KW-1185">Reference proteome</keyword>
<organism evidence="1 2">
    <name type="scientific">Thalassoglobus polymorphus</name>
    <dbReference type="NCBI Taxonomy" id="2527994"/>
    <lineage>
        <taxon>Bacteria</taxon>
        <taxon>Pseudomonadati</taxon>
        <taxon>Planctomycetota</taxon>
        <taxon>Planctomycetia</taxon>
        <taxon>Planctomycetales</taxon>
        <taxon>Planctomycetaceae</taxon>
        <taxon>Thalassoglobus</taxon>
    </lineage>
</organism>